<dbReference type="InterPro" id="IPR036188">
    <property type="entry name" value="FAD/NAD-bd_sf"/>
</dbReference>
<dbReference type="InterPro" id="IPR050631">
    <property type="entry name" value="PheA/TfdB_FAD_monoxygenase"/>
</dbReference>
<dbReference type="Gene3D" id="3.50.50.60">
    <property type="entry name" value="FAD/NAD(P)-binding domain"/>
    <property type="match status" value="1"/>
</dbReference>
<evidence type="ECO:0000256" key="1">
    <source>
        <dbReference type="ARBA" id="ARBA00023002"/>
    </source>
</evidence>
<dbReference type="GO" id="GO:0016491">
    <property type="term" value="F:oxidoreductase activity"/>
    <property type="evidence" value="ECO:0007669"/>
    <property type="project" value="UniProtKB-KW"/>
</dbReference>
<evidence type="ECO:0000313" key="4">
    <source>
        <dbReference type="Proteomes" id="UP000244081"/>
    </source>
</evidence>
<keyword evidence="4" id="KW-1185">Reference proteome</keyword>
<proteinExistence type="predicted"/>
<keyword evidence="1" id="KW-0560">Oxidoreductase</keyword>
<name>A0A2T5V7T0_9HYPH</name>
<feature type="domain" description="FAD-binding" evidence="2">
    <location>
        <begin position="12"/>
        <end position="339"/>
    </location>
</feature>
<evidence type="ECO:0000313" key="3">
    <source>
        <dbReference type="EMBL" id="PTW59803.1"/>
    </source>
</evidence>
<dbReference type="Gene3D" id="3.30.70.2450">
    <property type="match status" value="1"/>
</dbReference>
<evidence type="ECO:0000259" key="2">
    <source>
        <dbReference type="Pfam" id="PF01494"/>
    </source>
</evidence>
<accession>A0A2T5V7T0</accession>
<dbReference type="SUPFAM" id="SSF51905">
    <property type="entry name" value="FAD/NAD(P)-binding domain"/>
    <property type="match status" value="1"/>
</dbReference>
<dbReference type="PRINTS" id="PR00420">
    <property type="entry name" value="RNGMNOXGNASE"/>
</dbReference>
<gene>
    <name evidence="3" type="ORF">C8N35_106188</name>
</gene>
<organism evidence="3 4">
    <name type="scientific">Breoghania corrubedonensis</name>
    <dbReference type="NCBI Taxonomy" id="665038"/>
    <lineage>
        <taxon>Bacteria</taxon>
        <taxon>Pseudomonadati</taxon>
        <taxon>Pseudomonadota</taxon>
        <taxon>Alphaproteobacteria</taxon>
        <taxon>Hyphomicrobiales</taxon>
        <taxon>Stappiaceae</taxon>
        <taxon>Breoghania</taxon>
    </lineage>
</organism>
<dbReference type="OrthoDB" id="9791689at2"/>
<protein>
    <submittedName>
        <fullName evidence="3">2-polyprenyl-6-methoxyphenol hydroxylase-like FAD-dependent oxidoreductase</fullName>
    </submittedName>
</protein>
<dbReference type="Proteomes" id="UP000244081">
    <property type="component" value="Unassembled WGS sequence"/>
</dbReference>
<sequence length="391" mass="42629">MSDADGGLEQRDVVIAGGGPVGLALALGLARAGLDVLVLEKADGPCAHSRAPTIWPATQQVFAELGLVERLEERGVTLSHPQIWDADRGVSLLSLPMDELAAETSFPRLLILPQSETVAILHEEIRNTVGVEIRFSCKVSGFIQDSFGVDVICRRFGLEERVRAKYVAGCDGEESTVRAHLGGKLEGKTYATRAALADIRVSGGEDLAFPRISTDPRPVIALRLGADIWRLIFPHSRRQPADPERWISDASTRLFGKVPEALIWSDTFSLHRRISSHWVKGRIVLAGDAAHLNSPVGGEGLDAGMQDAKLLSRALEAAVAVDHPQPLVNYVANRRRAMERGTGAFTDIASRSLLFGGGRMIRPTFAIARLLFAVPGWRRRILRRLALIDQK</sequence>
<dbReference type="AlphaFoldDB" id="A0A2T5V7T0"/>
<dbReference type="GO" id="GO:0071949">
    <property type="term" value="F:FAD binding"/>
    <property type="evidence" value="ECO:0007669"/>
    <property type="project" value="InterPro"/>
</dbReference>
<dbReference type="PANTHER" id="PTHR43476">
    <property type="entry name" value="3-(3-HYDROXY-PHENYL)PROPIONATE/3-HYDROXYCINNAMIC ACID HYDROXYLASE"/>
    <property type="match status" value="1"/>
</dbReference>
<reference evidence="3 4" key="1">
    <citation type="submission" date="2018-04" db="EMBL/GenBank/DDBJ databases">
        <title>Genomic Encyclopedia of Archaeal and Bacterial Type Strains, Phase II (KMG-II): from individual species to whole genera.</title>
        <authorList>
            <person name="Goeker M."/>
        </authorList>
    </citation>
    <scope>NUCLEOTIDE SEQUENCE [LARGE SCALE GENOMIC DNA]</scope>
    <source>
        <strain evidence="3 4">DSM 23382</strain>
    </source>
</reference>
<comment type="caution">
    <text evidence="3">The sequence shown here is derived from an EMBL/GenBank/DDBJ whole genome shotgun (WGS) entry which is preliminary data.</text>
</comment>
<dbReference type="EMBL" id="QAYG01000006">
    <property type="protein sequence ID" value="PTW59803.1"/>
    <property type="molecule type" value="Genomic_DNA"/>
</dbReference>
<dbReference type="PANTHER" id="PTHR43476:SF5">
    <property type="entry name" value="FAD-DEPENDENT MONOOXYGENASE"/>
    <property type="match status" value="1"/>
</dbReference>
<dbReference type="RefSeq" id="WP_107990752.1">
    <property type="nucleotide sequence ID" value="NZ_QAYG01000006.1"/>
</dbReference>
<dbReference type="InterPro" id="IPR002938">
    <property type="entry name" value="FAD-bd"/>
</dbReference>
<dbReference type="Pfam" id="PF01494">
    <property type="entry name" value="FAD_binding_3"/>
    <property type="match status" value="1"/>
</dbReference>